<dbReference type="GO" id="GO:0019509">
    <property type="term" value="P:L-methionine salvage from methylthioadenosine"/>
    <property type="evidence" value="ECO:0007669"/>
    <property type="project" value="InterPro"/>
</dbReference>
<accession>A0A336MW26</accession>
<evidence type="ECO:0000256" key="3">
    <source>
        <dbReference type="ARBA" id="ARBA00022723"/>
    </source>
</evidence>
<dbReference type="GO" id="GO:0043874">
    <property type="term" value="F:acireductone synthase activity"/>
    <property type="evidence" value="ECO:0007669"/>
    <property type="project" value="InterPro"/>
</dbReference>
<keyword evidence="5" id="KW-0460">Magnesium</keyword>
<name>A0A336MW26_CULSO</name>
<keyword evidence="3" id="KW-0479">Metal-binding</keyword>
<dbReference type="InterPro" id="IPR036412">
    <property type="entry name" value="HAD-like_sf"/>
</dbReference>
<dbReference type="GO" id="GO:0000287">
    <property type="term" value="F:magnesium ion binding"/>
    <property type="evidence" value="ECO:0007669"/>
    <property type="project" value="InterPro"/>
</dbReference>
<dbReference type="InterPro" id="IPR023943">
    <property type="entry name" value="Enolase-ppase_E1"/>
</dbReference>
<dbReference type="OMA" id="KDYNVIS"/>
<dbReference type="VEuPathDB" id="VectorBase:CSON002101"/>
<evidence type="ECO:0000313" key="9">
    <source>
        <dbReference type="EMBL" id="SSX30148.1"/>
    </source>
</evidence>
<evidence type="ECO:0000256" key="7">
    <source>
        <dbReference type="ARBA" id="ARBA00023242"/>
    </source>
</evidence>
<proteinExistence type="predicted"/>
<feature type="compositionally biased region" description="Basic and acidic residues" evidence="8">
    <location>
        <begin position="526"/>
        <end position="537"/>
    </location>
</feature>
<keyword evidence="1" id="KW-0963">Cytoplasm</keyword>
<feature type="region of interest" description="Disordered" evidence="8">
    <location>
        <begin position="549"/>
        <end position="575"/>
    </location>
</feature>
<evidence type="ECO:0000256" key="2">
    <source>
        <dbReference type="ARBA" id="ARBA00022605"/>
    </source>
</evidence>
<reference evidence="9" key="1">
    <citation type="submission" date="2018-07" db="EMBL/GenBank/DDBJ databases">
        <authorList>
            <person name="Quirk P.G."/>
            <person name="Krulwich T.A."/>
        </authorList>
    </citation>
    <scope>NUCLEOTIDE SEQUENCE</scope>
</reference>
<keyword evidence="7" id="KW-0539">Nucleus</keyword>
<keyword evidence="6" id="KW-0486">Methionine biosynthesis</keyword>
<sequence length="575" mass="63515">MSAKVEIDSKTLASKAVILDIEGTTTSISFVKDVLFPYVKENVESFLKENFSRDDVKAVVAKLREQAIEDVKSEVDGAVAIADETAQETEQIETVVKNVQWQMSLDRKTAALKTLEGLVYPKGYTDGKLKAQVYEDAFKAMEQWVASGHKLYIYSSGSVDAQKLLFAHTEHGDLTPHITNYFDTAVGAKQESKSYDVLFPYVKENVESFLKENFSRDDVKAVVAKLREQAIEDVKSEVDGAVAIADETAEETEQIETVVKNVQWQMSLDRKTAALKTLEGLVYPKGYTDGKLKAQVYEDAFKAMEQWVASGHKLYIYSSGSVDAQKLLFAHTEHGDLTPHITNYFDTAVGAKQEKAEAAKEAGLNVVLVSRPGNAELTDDEKAQYPVVESFENIPLEAVGGVKRKIDEVTTEAQEVPSKVVKTDETPVESKEVVDAPVEVDSTVPEKTEEEKKVPVTEEEKKETEKTEKPTPMTTDEPVIDVVEAEEKPKTDVAPVVAEPEKMEVVEPVVEQKNGHTNGDANGHVENGKDEKTEEKEVVVEKIEAKVDESAEELKAKKLAESEPEVAPPVETVEA</sequence>
<dbReference type="InterPro" id="IPR023214">
    <property type="entry name" value="HAD_sf"/>
</dbReference>
<evidence type="ECO:0000256" key="8">
    <source>
        <dbReference type="SAM" id="MobiDB-lite"/>
    </source>
</evidence>
<organism evidence="9">
    <name type="scientific">Culicoides sonorensis</name>
    <name type="common">Biting midge</name>
    <dbReference type="NCBI Taxonomy" id="179676"/>
    <lineage>
        <taxon>Eukaryota</taxon>
        <taxon>Metazoa</taxon>
        <taxon>Ecdysozoa</taxon>
        <taxon>Arthropoda</taxon>
        <taxon>Hexapoda</taxon>
        <taxon>Insecta</taxon>
        <taxon>Pterygota</taxon>
        <taxon>Neoptera</taxon>
        <taxon>Endopterygota</taxon>
        <taxon>Diptera</taxon>
        <taxon>Nematocera</taxon>
        <taxon>Chironomoidea</taxon>
        <taxon>Ceratopogonidae</taxon>
        <taxon>Ceratopogoninae</taxon>
        <taxon>Culicoides</taxon>
        <taxon>Monoculicoides</taxon>
    </lineage>
</organism>
<dbReference type="PANTHER" id="PTHR20371">
    <property type="entry name" value="ENOLASE-PHOSPHATASE E1"/>
    <property type="match status" value="1"/>
</dbReference>
<dbReference type="Gene3D" id="1.10.720.60">
    <property type="match status" value="2"/>
</dbReference>
<feature type="compositionally biased region" description="Basic and acidic residues" evidence="8">
    <location>
        <begin position="444"/>
        <end position="469"/>
    </location>
</feature>
<dbReference type="PANTHER" id="PTHR20371:SF1">
    <property type="entry name" value="ENOLASE-PHOSPHATASE E1"/>
    <property type="match status" value="1"/>
</dbReference>
<evidence type="ECO:0000256" key="5">
    <source>
        <dbReference type="ARBA" id="ARBA00022842"/>
    </source>
</evidence>
<dbReference type="EMBL" id="UFQT01001349">
    <property type="protein sequence ID" value="SSX30148.1"/>
    <property type="molecule type" value="Genomic_DNA"/>
</dbReference>
<evidence type="ECO:0000256" key="4">
    <source>
        <dbReference type="ARBA" id="ARBA00022801"/>
    </source>
</evidence>
<dbReference type="FunFam" id="1.10.720.60:FF:000002">
    <property type="entry name" value="Enolase-phosphatase E1"/>
    <property type="match status" value="2"/>
</dbReference>
<protein>
    <submittedName>
        <fullName evidence="9">CSON002101 protein</fullName>
    </submittedName>
</protein>
<dbReference type="AlphaFoldDB" id="A0A336MW26"/>
<dbReference type="Gene3D" id="3.40.50.1000">
    <property type="entry name" value="HAD superfamily/HAD-like"/>
    <property type="match status" value="1"/>
</dbReference>
<keyword evidence="2" id="KW-0028">Amino-acid biosynthesis</keyword>
<dbReference type="NCBIfam" id="TIGR01691">
    <property type="entry name" value="enolase-ppase"/>
    <property type="match status" value="2"/>
</dbReference>
<dbReference type="SUPFAM" id="SSF56784">
    <property type="entry name" value="HAD-like"/>
    <property type="match status" value="2"/>
</dbReference>
<evidence type="ECO:0000256" key="6">
    <source>
        <dbReference type="ARBA" id="ARBA00023167"/>
    </source>
</evidence>
<keyword evidence="4" id="KW-0378">Hydrolase</keyword>
<feature type="compositionally biased region" description="Basic and acidic residues" evidence="8">
    <location>
        <begin position="549"/>
        <end position="561"/>
    </location>
</feature>
<feature type="region of interest" description="Disordered" evidence="8">
    <location>
        <begin position="440"/>
        <end position="537"/>
    </location>
</feature>
<gene>
    <name evidence="9" type="primary">CSON002101</name>
</gene>
<evidence type="ECO:0000256" key="1">
    <source>
        <dbReference type="ARBA" id="ARBA00022490"/>
    </source>
</evidence>